<keyword evidence="1" id="KW-0812">Transmembrane</keyword>
<dbReference type="GO" id="GO:0032049">
    <property type="term" value="P:cardiolipin biosynthetic process"/>
    <property type="evidence" value="ECO:0007669"/>
    <property type="project" value="UniProtKB-ARBA"/>
</dbReference>
<dbReference type="SMART" id="SM00155">
    <property type="entry name" value="PLDc"/>
    <property type="match status" value="2"/>
</dbReference>
<comment type="caution">
    <text evidence="3">The sequence shown here is derived from an EMBL/GenBank/DDBJ whole genome shotgun (WGS) entry which is preliminary data.</text>
</comment>
<keyword evidence="1" id="KW-0472">Membrane</keyword>
<feature type="transmembrane region" description="Helical" evidence="1">
    <location>
        <begin position="12"/>
        <end position="33"/>
    </location>
</feature>
<accession>A0A433SAW8</accession>
<keyword evidence="1" id="KW-1133">Transmembrane helix</keyword>
<dbReference type="InterPro" id="IPR025202">
    <property type="entry name" value="PLD-like_dom"/>
</dbReference>
<dbReference type="CDD" id="cd09111">
    <property type="entry name" value="PLDc_ymdC_like_1"/>
    <property type="match status" value="1"/>
</dbReference>
<organism evidence="3 4">
    <name type="scientific">Saezia sanguinis</name>
    <dbReference type="NCBI Taxonomy" id="1965230"/>
    <lineage>
        <taxon>Bacteria</taxon>
        <taxon>Pseudomonadati</taxon>
        <taxon>Pseudomonadota</taxon>
        <taxon>Betaproteobacteria</taxon>
        <taxon>Burkholderiales</taxon>
        <taxon>Saeziaceae</taxon>
        <taxon>Saezia</taxon>
    </lineage>
</organism>
<dbReference type="PROSITE" id="PS50035">
    <property type="entry name" value="PLD"/>
    <property type="match status" value="2"/>
</dbReference>
<evidence type="ECO:0000259" key="2">
    <source>
        <dbReference type="PROSITE" id="PS50035"/>
    </source>
</evidence>
<dbReference type="Proteomes" id="UP000286947">
    <property type="component" value="Unassembled WGS sequence"/>
</dbReference>
<dbReference type="EC" id="2.7.8.-" evidence="3"/>
<keyword evidence="3" id="KW-0808">Transferase</keyword>
<evidence type="ECO:0000313" key="3">
    <source>
        <dbReference type="EMBL" id="RUS65794.1"/>
    </source>
</evidence>
<dbReference type="PANTHER" id="PTHR21248:SF12">
    <property type="entry name" value="CARDIOLIPIN SYNTHASE C"/>
    <property type="match status" value="1"/>
</dbReference>
<keyword evidence="4" id="KW-1185">Reference proteome</keyword>
<dbReference type="OrthoDB" id="9814092at2"/>
<dbReference type="SUPFAM" id="SSF56024">
    <property type="entry name" value="Phospholipase D/nuclease"/>
    <property type="match status" value="2"/>
</dbReference>
<name>A0A433SAW8_9BURK</name>
<dbReference type="Pfam" id="PF13091">
    <property type="entry name" value="PLDc_2"/>
    <property type="match status" value="2"/>
</dbReference>
<gene>
    <name evidence="3" type="primary">clsC</name>
    <name evidence="3" type="ORF">CUZ56_02639</name>
</gene>
<sequence length="522" mass="59532">MRKKLRIKLRILLIGIVVFIIASWISVYSYGIFAKRVQGEPSYALPVQADQSSLDHAIEPQWQAHPGQTGMVLLQDNLDAFMIRAITAREAGRSLDLQYYIWHDDLTGHLLDMEVLRAADRGVRVRMLLDDMNAHGRDSMLAALDMHPNIEVRLFNPTRARDSGFFRGVEMMLRIFSVNRRMHNKAWIADGRVAVVGGRNIGDEYFDASDNTNFFDVDLLISGDAVAETSSIFDDFWNSKATIPLSALVQPDNKTLDQLRERIDARLTSLGAKPYIEKLHQSTSIRDIYTGERPVHWSSEVHVYSDPADKAFGRGQFRWLVHDLLPVWKNATEHIELISPYFVPGQDGMELFEYMRSRHVEIDVLTNSLAATDVMLSHSGYAPYRSPLLQAGVNLYELKPFGTADKSLLGSSGASLHTKAFLVDGRIGFVGSFNFDPRSIRLNTEMGIIFEEPTVVAELEEEFNRRTSSTYSYQVLLDHGQMRWKDRSSDDQIHIWTHDPQTKWWQRATVKVMSWLPIESQL</sequence>
<reference evidence="3 4" key="1">
    <citation type="submission" date="2018-01" db="EMBL/GenBank/DDBJ databases">
        <title>Saezia sanguinis gen. nov., sp. nov., in the order Burkholderiales isolated from human blood.</title>
        <authorList>
            <person name="Medina-Pascual M.J."/>
            <person name="Valdezate S."/>
            <person name="Monzon S."/>
            <person name="Cuesta I."/>
            <person name="Carrasco G."/>
            <person name="Villalon P."/>
            <person name="Saez-Nieto J.A."/>
        </authorList>
    </citation>
    <scope>NUCLEOTIDE SEQUENCE [LARGE SCALE GENOMIC DNA]</scope>
    <source>
        <strain evidence="3 4">CNM695-12</strain>
    </source>
</reference>
<feature type="domain" description="PLD phosphodiesterase" evidence="2">
    <location>
        <begin position="178"/>
        <end position="205"/>
    </location>
</feature>
<dbReference type="InterPro" id="IPR001736">
    <property type="entry name" value="PLipase_D/transphosphatidylase"/>
</dbReference>
<dbReference type="EMBL" id="PQSP01000009">
    <property type="protein sequence ID" value="RUS65794.1"/>
    <property type="molecule type" value="Genomic_DNA"/>
</dbReference>
<dbReference type="Gene3D" id="3.30.870.10">
    <property type="entry name" value="Endonuclease Chain A"/>
    <property type="match status" value="2"/>
</dbReference>
<dbReference type="CDD" id="cd09113">
    <property type="entry name" value="PLDc_ymdC_like_2"/>
    <property type="match status" value="1"/>
</dbReference>
<feature type="domain" description="PLD phosphodiesterase" evidence="2">
    <location>
        <begin position="412"/>
        <end position="439"/>
    </location>
</feature>
<evidence type="ECO:0000256" key="1">
    <source>
        <dbReference type="SAM" id="Phobius"/>
    </source>
</evidence>
<dbReference type="GO" id="GO:0030572">
    <property type="term" value="F:phosphatidyltransferase activity"/>
    <property type="evidence" value="ECO:0007669"/>
    <property type="project" value="UniProtKB-ARBA"/>
</dbReference>
<dbReference type="AlphaFoldDB" id="A0A433SAW8"/>
<evidence type="ECO:0000313" key="4">
    <source>
        <dbReference type="Proteomes" id="UP000286947"/>
    </source>
</evidence>
<dbReference type="PANTHER" id="PTHR21248">
    <property type="entry name" value="CARDIOLIPIN SYNTHASE"/>
    <property type="match status" value="1"/>
</dbReference>
<dbReference type="RefSeq" id="WP_126980804.1">
    <property type="nucleotide sequence ID" value="NZ_PQSP01000009.1"/>
</dbReference>
<protein>
    <submittedName>
        <fullName evidence="3">Cardiolipin synthase C</fullName>
        <ecNumber evidence="3">2.7.8.-</ecNumber>
    </submittedName>
</protein>
<proteinExistence type="predicted"/>